<dbReference type="GO" id="GO:0006281">
    <property type="term" value="P:DNA repair"/>
    <property type="evidence" value="ECO:0007669"/>
    <property type="project" value="InterPro"/>
</dbReference>
<feature type="compositionally biased region" description="Low complexity" evidence="1">
    <location>
        <begin position="371"/>
        <end position="389"/>
    </location>
</feature>
<sequence>MVEPTDSSLAFFQKASPNQWRFVYELRRDAIKLKADQRSSKKGGPEEFIKLDTWFREKLPQMIHSRKDPHVLYEELVQIAKWRLMMGKYRPKMLDLVRINTETSVVNITRKAFKKLQHQKNLQQAITQLVNLKGIGPSTASAVLAAAYPEEAPFMSDEGMLSTPGVEATDSTIAEFNNYSEQLRNKTESLRQSDPDYKWTPHKVDQVLWIYYLIKDYKPTLLDSMPRGDDTTSTINTDNVSQLSDAADDNANVMAPTTTTMIDADGDESSSQDVLLSHHLNESSLNGSLEDSESASVPYSEEDLSSQGAASCSVDSTAATIGSDVSAVCTMPSSLGSPPSIMITTSTPTPIIIGSQTMANGVNGNGNANGAAVINSNNNQTTTSNTSSSGIGEEDSNLSTDEQHQQQIMAVSLTPNMNINQQPRMLTPSEENSVDNSVGDDEVSLDEAPPMKKQKTGLDLVAAAEPTGAEA</sequence>
<gene>
    <name evidence="2" type="ORF">HUG17_1474</name>
</gene>
<feature type="region of interest" description="Disordered" evidence="1">
    <location>
        <begin position="232"/>
        <end position="251"/>
    </location>
</feature>
<name>A0A9D4SLI7_DERFA</name>
<dbReference type="SUPFAM" id="SSF48150">
    <property type="entry name" value="DNA-glycosylase"/>
    <property type="match status" value="1"/>
</dbReference>
<feature type="region of interest" description="Disordered" evidence="1">
    <location>
        <begin position="420"/>
        <end position="471"/>
    </location>
</feature>
<feature type="region of interest" description="Disordered" evidence="1">
    <location>
        <begin position="371"/>
        <end position="405"/>
    </location>
</feature>
<reference evidence="2" key="1">
    <citation type="submission" date="2020-06" db="EMBL/GenBank/DDBJ databases">
        <authorList>
            <person name="Ji K."/>
            <person name="Li J."/>
        </authorList>
    </citation>
    <scope>NUCLEOTIDE SEQUENCE</scope>
    <source>
        <strain evidence="2">JKM2019</strain>
        <tissue evidence="2">Whole body</tissue>
    </source>
</reference>
<dbReference type="PANTHER" id="PTHR21521">
    <property type="entry name" value="AMUN, ISOFORM A"/>
    <property type="match status" value="1"/>
</dbReference>
<dbReference type="InterPro" id="IPR011257">
    <property type="entry name" value="DNA_glycosylase"/>
</dbReference>
<dbReference type="PANTHER" id="PTHR21521:SF0">
    <property type="entry name" value="AMUN, ISOFORM A"/>
    <property type="match status" value="1"/>
</dbReference>
<dbReference type="Proteomes" id="UP000828236">
    <property type="component" value="Unassembled WGS sequence"/>
</dbReference>
<comment type="caution">
    <text evidence="2">The sequence shown here is derived from an EMBL/GenBank/DDBJ whole genome shotgun (WGS) entry which is preliminary data.</text>
</comment>
<reference evidence="2" key="2">
    <citation type="journal article" date="2021" name="World Allergy Organ. J.">
        <title>Chromosome-level assembly of Dermatophagoides farinae genome and transcriptome reveals two novel allergens Der f 37 and Der f 39.</title>
        <authorList>
            <person name="Chen J."/>
            <person name="Cai Z."/>
            <person name="Fan D."/>
            <person name="Hu J."/>
            <person name="Hou Y."/>
            <person name="He Y."/>
            <person name="Zhang Z."/>
            <person name="Zhao Z."/>
            <person name="Gao P."/>
            <person name="Hu W."/>
            <person name="Sun J."/>
            <person name="Li J."/>
            <person name="Ji K."/>
        </authorList>
    </citation>
    <scope>NUCLEOTIDE SEQUENCE</scope>
    <source>
        <strain evidence="2">JKM2019</strain>
    </source>
</reference>
<dbReference type="EMBL" id="SDOV01000001">
    <property type="protein sequence ID" value="KAH7645936.1"/>
    <property type="molecule type" value="Genomic_DNA"/>
</dbReference>
<organism evidence="2">
    <name type="scientific">Dermatophagoides farinae</name>
    <name type="common">American house dust mite</name>
    <dbReference type="NCBI Taxonomy" id="6954"/>
    <lineage>
        <taxon>Eukaryota</taxon>
        <taxon>Metazoa</taxon>
        <taxon>Ecdysozoa</taxon>
        <taxon>Arthropoda</taxon>
        <taxon>Chelicerata</taxon>
        <taxon>Arachnida</taxon>
        <taxon>Acari</taxon>
        <taxon>Acariformes</taxon>
        <taxon>Sarcoptiformes</taxon>
        <taxon>Astigmata</taxon>
        <taxon>Psoroptidia</taxon>
        <taxon>Analgoidea</taxon>
        <taxon>Pyroglyphidae</taxon>
        <taxon>Dermatophagoidinae</taxon>
        <taxon>Dermatophagoides</taxon>
    </lineage>
</organism>
<dbReference type="GO" id="GO:0003824">
    <property type="term" value="F:catalytic activity"/>
    <property type="evidence" value="ECO:0007669"/>
    <property type="project" value="InterPro"/>
</dbReference>
<protein>
    <submittedName>
        <fullName evidence="2">Uncharacterized protein</fullName>
    </submittedName>
</protein>
<feature type="compositionally biased region" description="Polar residues" evidence="1">
    <location>
        <begin position="232"/>
        <end position="244"/>
    </location>
</feature>
<dbReference type="OrthoDB" id="8249012at2759"/>
<evidence type="ECO:0000256" key="1">
    <source>
        <dbReference type="SAM" id="MobiDB-lite"/>
    </source>
</evidence>
<dbReference type="AlphaFoldDB" id="A0A9D4SLI7"/>
<evidence type="ECO:0000313" key="2">
    <source>
        <dbReference type="EMBL" id="KAH7645936.1"/>
    </source>
</evidence>
<feature type="compositionally biased region" description="Polar residues" evidence="1">
    <location>
        <begin position="420"/>
        <end position="436"/>
    </location>
</feature>
<feature type="region of interest" description="Disordered" evidence="1">
    <location>
        <begin position="283"/>
        <end position="302"/>
    </location>
</feature>
<proteinExistence type="predicted"/>
<accession>A0A9D4SLI7</accession>